<organism evidence="1">
    <name type="scientific">Deinococcus sp. VB142</name>
    <dbReference type="NCBI Taxonomy" id="3112952"/>
    <lineage>
        <taxon>Bacteria</taxon>
        <taxon>Thermotogati</taxon>
        <taxon>Deinococcota</taxon>
        <taxon>Deinococci</taxon>
        <taxon>Deinococcales</taxon>
        <taxon>Deinococcaceae</taxon>
        <taxon>Deinococcus</taxon>
    </lineage>
</organism>
<accession>A0AAU6Q2K0</accession>
<reference evidence="1" key="1">
    <citation type="submission" date="2024-03" db="EMBL/GenBank/DDBJ databases">
        <title>Deinococcus weizhi sp. nov., isolated from human skin.</title>
        <authorList>
            <person name="Wei Z."/>
            <person name="Tian F."/>
            <person name="Yang C."/>
            <person name="Xin L.T."/>
            <person name="Wen Z.J."/>
            <person name="Lan K.C."/>
            <person name="Yu L."/>
            <person name="Zhe W."/>
            <person name="Dan F.D."/>
            <person name="Jun W."/>
            <person name="Rui Z."/>
            <person name="Yong X.J."/>
            <person name="Ting Y."/>
            <person name="Wei X."/>
            <person name="Xu Z.G."/>
            <person name="Xin Z."/>
            <person name="Dong F.G."/>
            <person name="Ni X.M."/>
            <person name="Zheng M.G."/>
            <person name="Chun Y."/>
            <person name="Qian W.X."/>
        </authorList>
    </citation>
    <scope>NUCLEOTIDE SEQUENCE</scope>
    <source>
        <strain evidence="1">VB142</strain>
    </source>
</reference>
<dbReference type="AlphaFoldDB" id="A0AAU6Q2K0"/>
<dbReference type="RefSeq" id="WP_339096013.1">
    <property type="nucleotide sequence ID" value="NZ_CP149782.1"/>
</dbReference>
<gene>
    <name evidence="1" type="ORF">WDJ50_01580</name>
</gene>
<sequence>MPDLLLGLLLLGAFGWLFWQWGKLGPQLEKKERDYDPLTGAIYAPLRSQAQDGVRNRR</sequence>
<protein>
    <submittedName>
        <fullName evidence="1">Uncharacterized protein</fullName>
    </submittedName>
</protein>
<name>A0AAU6Q2K0_9DEIO</name>
<evidence type="ECO:0000313" key="1">
    <source>
        <dbReference type="EMBL" id="WYF44833.1"/>
    </source>
</evidence>
<proteinExistence type="predicted"/>
<dbReference type="EMBL" id="CP149782">
    <property type="protein sequence ID" value="WYF44833.1"/>
    <property type="molecule type" value="Genomic_DNA"/>
</dbReference>